<protein>
    <submittedName>
        <fullName evidence="1">Uncharacterized protein</fullName>
    </submittedName>
</protein>
<gene>
    <name evidence="1" type="ORF">B0H63DRAFT_519580</name>
</gene>
<dbReference type="Proteomes" id="UP001285441">
    <property type="component" value="Unassembled WGS sequence"/>
</dbReference>
<reference evidence="1" key="1">
    <citation type="journal article" date="2023" name="Mol. Phylogenet. Evol.">
        <title>Genome-scale phylogeny and comparative genomics of the fungal order Sordariales.</title>
        <authorList>
            <person name="Hensen N."/>
            <person name="Bonometti L."/>
            <person name="Westerberg I."/>
            <person name="Brannstrom I.O."/>
            <person name="Guillou S."/>
            <person name="Cros-Aarteil S."/>
            <person name="Calhoun S."/>
            <person name="Haridas S."/>
            <person name="Kuo A."/>
            <person name="Mondo S."/>
            <person name="Pangilinan J."/>
            <person name="Riley R."/>
            <person name="LaButti K."/>
            <person name="Andreopoulos B."/>
            <person name="Lipzen A."/>
            <person name="Chen C."/>
            <person name="Yan M."/>
            <person name="Daum C."/>
            <person name="Ng V."/>
            <person name="Clum A."/>
            <person name="Steindorff A."/>
            <person name="Ohm R.A."/>
            <person name="Martin F."/>
            <person name="Silar P."/>
            <person name="Natvig D.O."/>
            <person name="Lalanne C."/>
            <person name="Gautier V."/>
            <person name="Ament-Velasquez S.L."/>
            <person name="Kruys A."/>
            <person name="Hutchinson M.I."/>
            <person name="Powell A.J."/>
            <person name="Barry K."/>
            <person name="Miller A.N."/>
            <person name="Grigoriev I.V."/>
            <person name="Debuchy R."/>
            <person name="Gladieux P."/>
            <person name="Hiltunen Thoren M."/>
            <person name="Johannesson H."/>
        </authorList>
    </citation>
    <scope>NUCLEOTIDE SEQUENCE</scope>
    <source>
        <strain evidence="1">CBS 232.78</strain>
    </source>
</reference>
<sequence length="89" mass="10015">MAAPNHNHANYQARALIISNDCWEKFTASSEKEVSETKITTIQYETDFPFKYNNFVYRFSLPTNACISSGPHNGRPKSAGCVPIPTIYI</sequence>
<keyword evidence="2" id="KW-1185">Reference proteome</keyword>
<organism evidence="1 2">
    <name type="scientific">Podospora didyma</name>
    <dbReference type="NCBI Taxonomy" id="330526"/>
    <lineage>
        <taxon>Eukaryota</taxon>
        <taxon>Fungi</taxon>
        <taxon>Dikarya</taxon>
        <taxon>Ascomycota</taxon>
        <taxon>Pezizomycotina</taxon>
        <taxon>Sordariomycetes</taxon>
        <taxon>Sordariomycetidae</taxon>
        <taxon>Sordariales</taxon>
        <taxon>Podosporaceae</taxon>
        <taxon>Podospora</taxon>
    </lineage>
</organism>
<name>A0AAE0NZA5_9PEZI</name>
<proteinExistence type="predicted"/>
<accession>A0AAE0NZA5</accession>
<dbReference type="AlphaFoldDB" id="A0AAE0NZA5"/>
<comment type="caution">
    <text evidence="1">The sequence shown here is derived from an EMBL/GenBank/DDBJ whole genome shotgun (WGS) entry which is preliminary data.</text>
</comment>
<evidence type="ECO:0000313" key="1">
    <source>
        <dbReference type="EMBL" id="KAK3390349.1"/>
    </source>
</evidence>
<evidence type="ECO:0000313" key="2">
    <source>
        <dbReference type="Proteomes" id="UP001285441"/>
    </source>
</evidence>
<reference evidence="1" key="2">
    <citation type="submission" date="2023-06" db="EMBL/GenBank/DDBJ databases">
        <authorList>
            <consortium name="Lawrence Berkeley National Laboratory"/>
            <person name="Haridas S."/>
            <person name="Hensen N."/>
            <person name="Bonometti L."/>
            <person name="Westerberg I."/>
            <person name="Brannstrom I.O."/>
            <person name="Guillou S."/>
            <person name="Cros-Aarteil S."/>
            <person name="Calhoun S."/>
            <person name="Kuo A."/>
            <person name="Mondo S."/>
            <person name="Pangilinan J."/>
            <person name="Riley R."/>
            <person name="LaButti K."/>
            <person name="Andreopoulos B."/>
            <person name="Lipzen A."/>
            <person name="Chen C."/>
            <person name="Yanf M."/>
            <person name="Daum C."/>
            <person name="Ng V."/>
            <person name="Clum A."/>
            <person name="Steindorff A."/>
            <person name="Ohm R."/>
            <person name="Martin F."/>
            <person name="Silar P."/>
            <person name="Natvig D."/>
            <person name="Lalanne C."/>
            <person name="Gautier V."/>
            <person name="Ament-velasquez S.L."/>
            <person name="Kruys A."/>
            <person name="Hutchinson M.I."/>
            <person name="Powell A.J."/>
            <person name="Barry K."/>
            <person name="Miller A.N."/>
            <person name="Grigoriev I.V."/>
            <person name="Debuchy R."/>
            <person name="Gladieux P."/>
            <person name="Thoren M.H."/>
            <person name="Johannesson H."/>
        </authorList>
    </citation>
    <scope>NUCLEOTIDE SEQUENCE</scope>
    <source>
        <strain evidence="1">CBS 232.78</strain>
    </source>
</reference>
<dbReference type="EMBL" id="JAULSW010000002">
    <property type="protein sequence ID" value="KAK3390349.1"/>
    <property type="molecule type" value="Genomic_DNA"/>
</dbReference>